<comment type="caution">
    <text evidence="1">The sequence shown here is derived from an EMBL/GenBank/DDBJ whole genome shotgun (WGS) entry which is preliminary data.</text>
</comment>
<protein>
    <submittedName>
        <fullName evidence="1">Uncharacterized protein</fullName>
    </submittedName>
</protein>
<evidence type="ECO:0000313" key="2">
    <source>
        <dbReference type="Proteomes" id="UP000594638"/>
    </source>
</evidence>
<dbReference type="AlphaFoldDB" id="A0A8S0SW30"/>
<organism evidence="1 2">
    <name type="scientific">Olea europaea subsp. europaea</name>
    <dbReference type="NCBI Taxonomy" id="158383"/>
    <lineage>
        <taxon>Eukaryota</taxon>
        <taxon>Viridiplantae</taxon>
        <taxon>Streptophyta</taxon>
        <taxon>Embryophyta</taxon>
        <taxon>Tracheophyta</taxon>
        <taxon>Spermatophyta</taxon>
        <taxon>Magnoliopsida</taxon>
        <taxon>eudicotyledons</taxon>
        <taxon>Gunneridae</taxon>
        <taxon>Pentapetalae</taxon>
        <taxon>asterids</taxon>
        <taxon>lamiids</taxon>
        <taxon>Lamiales</taxon>
        <taxon>Oleaceae</taxon>
        <taxon>Oleeae</taxon>
        <taxon>Olea</taxon>
    </lineage>
</organism>
<sequence length="133" mass="14626">MPPPRSIALKQQHCCEDDAVVVTLKQPTPLRVVEVMATVAMIWEIFSGDGVLKMDIQECCRLGGGGFLCFSVGILRRFFYGRSSDRGDGYCIFTNNVGIGGGGHNLGDMTVDDGRSRKFVSRFVVVTMIVFKK</sequence>
<reference evidence="1 2" key="1">
    <citation type="submission" date="2019-12" db="EMBL/GenBank/DDBJ databases">
        <authorList>
            <person name="Alioto T."/>
            <person name="Alioto T."/>
            <person name="Gomez Garrido J."/>
        </authorList>
    </citation>
    <scope>NUCLEOTIDE SEQUENCE [LARGE SCALE GENOMIC DNA]</scope>
</reference>
<evidence type="ECO:0000313" key="1">
    <source>
        <dbReference type="EMBL" id="CAA2997073.1"/>
    </source>
</evidence>
<accession>A0A8S0SW30</accession>
<gene>
    <name evidence="1" type="ORF">OLEA9_A069273</name>
</gene>
<dbReference type="Gramene" id="OE9A069273T1">
    <property type="protein sequence ID" value="OE9A069273C1"/>
    <property type="gene ID" value="OE9A069273"/>
</dbReference>
<dbReference type="Proteomes" id="UP000594638">
    <property type="component" value="Unassembled WGS sequence"/>
</dbReference>
<proteinExistence type="predicted"/>
<keyword evidence="2" id="KW-1185">Reference proteome</keyword>
<name>A0A8S0SW30_OLEEU</name>
<dbReference type="EMBL" id="CACTIH010005541">
    <property type="protein sequence ID" value="CAA2997073.1"/>
    <property type="molecule type" value="Genomic_DNA"/>
</dbReference>